<feature type="chain" id="PRO_5045405945" description="DUF7371 domain-containing protein" evidence="2">
    <location>
        <begin position="20"/>
        <end position="617"/>
    </location>
</feature>
<evidence type="ECO:0000313" key="5">
    <source>
        <dbReference type="Proteomes" id="UP001590951"/>
    </source>
</evidence>
<dbReference type="Proteomes" id="UP001590951">
    <property type="component" value="Unassembled WGS sequence"/>
</dbReference>
<gene>
    <name evidence="4" type="ORF">ABVK25_006093</name>
</gene>
<evidence type="ECO:0000256" key="1">
    <source>
        <dbReference type="SAM" id="MobiDB-lite"/>
    </source>
</evidence>
<feature type="signal peptide" evidence="2">
    <location>
        <begin position="1"/>
        <end position="19"/>
    </location>
</feature>
<feature type="domain" description="DUF7371" evidence="3">
    <location>
        <begin position="414"/>
        <end position="613"/>
    </location>
</feature>
<dbReference type="InterPro" id="IPR055795">
    <property type="entry name" value="DUF7371"/>
</dbReference>
<dbReference type="Pfam" id="PF24086">
    <property type="entry name" value="DUF7371"/>
    <property type="match status" value="1"/>
</dbReference>
<protein>
    <recommendedName>
        <fullName evidence="3">DUF7371 domain-containing protein</fullName>
    </recommendedName>
</protein>
<evidence type="ECO:0000259" key="3">
    <source>
        <dbReference type="Pfam" id="PF24086"/>
    </source>
</evidence>
<reference evidence="4 5" key="1">
    <citation type="submission" date="2024-09" db="EMBL/GenBank/DDBJ databases">
        <title>Rethinking Asexuality: The Enigmatic Case of Functional Sexual Genes in Lepraria (Stereocaulaceae).</title>
        <authorList>
            <person name="Doellman M."/>
            <person name="Sun Y."/>
            <person name="Barcenas-Pena A."/>
            <person name="Lumbsch H.T."/>
            <person name="Grewe F."/>
        </authorList>
    </citation>
    <scope>NUCLEOTIDE SEQUENCE [LARGE SCALE GENOMIC DNA]</scope>
    <source>
        <strain evidence="4 5">Grewe 0041</strain>
    </source>
</reference>
<evidence type="ECO:0000313" key="4">
    <source>
        <dbReference type="EMBL" id="KAL2053788.1"/>
    </source>
</evidence>
<name>A0ABR4B7E4_9LECA</name>
<keyword evidence="5" id="KW-1185">Reference proteome</keyword>
<feature type="region of interest" description="Disordered" evidence="1">
    <location>
        <begin position="328"/>
        <end position="349"/>
    </location>
</feature>
<comment type="caution">
    <text evidence="4">The sequence shown here is derived from an EMBL/GenBank/DDBJ whole genome shotgun (WGS) entry which is preliminary data.</text>
</comment>
<proteinExistence type="predicted"/>
<evidence type="ECO:0000256" key="2">
    <source>
        <dbReference type="SAM" id="SignalP"/>
    </source>
</evidence>
<organism evidence="4 5">
    <name type="scientific">Lepraria finkii</name>
    <dbReference type="NCBI Taxonomy" id="1340010"/>
    <lineage>
        <taxon>Eukaryota</taxon>
        <taxon>Fungi</taxon>
        <taxon>Dikarya</taxon>
        <taxon>Ascomycota</taxon>
        <taxon>Pezizomycotina</taxon>
        <taxon>Lecanoromycetes</taxon>
        <taxon>OSLEUM clade</taxon>
        <taxon>Lecanoromycetidae</taxon>
        <taxon>Lecanorales</taxon>
        <taxon>Lecanorineae</taxon>
        <taxon>Stereocaulaceae</taxon>
        <taxon>Lepraria</taxon>
    </lineage>
</organism>
<accession>A0ABR4B7E4</accession>
<keyword evidence="2" id="KW-0732">Signal</keyword>
<sequence length="617" mass="64110">MRSLKPLVLVGMGAVAARADVDSACDSPVMTVYVTVPSSPTTETIYAVSPGSSAIEAGAAASNAVTTIITNSIVSTETVSIIQTISTAGVYSFTEDNGTTTWLSGQTPSALSFLTITTFITLQPVITLDSSVSEGESAQSTSYLTQTLSPTITITETSTHTLTKTTSSAFWAAAGAYTGLAPNGWNATTLISVKAGATAGGSVKPSPYESASLRGTASLSANFSRKSIRLLKARQIEDLISSTIDDVVVSWANNYDGSAPSTPEATSSTSEASHTLVPVTAAIPTFGPVSTTTSISPPSEVAFSTSEASHTFVPVTATAPAFGLISATTSVPPSSPVRTTSSSSEGPTTTVPVYPWDLSIASIPSATSSSSTITSPSVIPVLSSSIRSNTSTSLGPGATTTASPCGGVYMSPQLVIDFDDLPHFSTVSVSNDMDTPPIFNPYRKLYFEEHFGYVPLPTDPFPPHSPPQLAVYREEDLNVTVALENTGETGSPDAGPLLIGEIGAGPRAYDSAYWIDAYSTWLGCANSGPDDCIITVQGYVYGDNTSLVTQDFSQPPCPGLKNCSLALVEFGDGFRALTGLQIIATVDSNPVDWYMDDLVLGWSDNTCTAQMERSSSK</sequence>
<dbReference type="EMBL" id="JBHFEH010000019">
    <property type="protein sequence ID" value="KAL2053788.1"/>
    <property type="molecule type" value="Genomic_DNA"/>
</dbReference>